<dbReference type="RefSeq" id="WP_140010298.1">
    <property type="nucleotide sequence ID" value="NZ_JBHMDG010000016.1"/>
</dbReference>
<evidence type="ECO:0000313" key="2">
    <source>
        <dbReference type="Proteomes" id="UP001589750"/>
    </source>
</evidence>
<dbReference type="PANTHER" id="PTHR43431">
    <property type="entry name" value="OXIDOREDUCTASE, SHORT CHAIN DEHYDROGENASE/REDUCTASE FAMILY (AFU_ORTHOLOGUE AFUA_5G14000)"/>
    <property type="match status" value="1"/>
</dbReference>
<dbReference type="GO" id="GO:0016491">
    <property type="term" value="F:oxidoreductase activity"/>
    <property type="evidence" value="ECO:0007669"/>
    <property type="project" value="UniProtKB-KW"/>
</dbReference>
<dbReference type="Gene3D" id="3.40.50.720">
    <property type="entry name" value="NAD(P)-binding Rossmann-like Domain"/>
    <property type="match status" value="1"/>
</dbReference>
<protein>
    <submittedName>
        <fullName evidence="1">SDR family NAD(P)-dependent oxidoreductase</fullName>
        <ecNumber evidence="1">1.-.-.-</ecNumber>
    </submittedName>
</protein>
<dbReference type="InterPro" id="IPR036291">
    <property type="entry name" value="NAD(P)-bd_dom_sf"/>
</dbReference>
<reference evidence="1 2" key="1">
    <citation type="submission" date="2024-09" db="EMBL/GenBank/DDBJ databases">
        <authorList>
            <person name="Sun Q."/>
            <person name="Mori K."/>
        </authorList>
    </citation>
    <scope>NUCLEOTIDE SEQUENCE [LARGE SCALE GENOMIC DNA]</scope>
    <source>
        <strain evidence="1 2">JCM 9626</strain>
    </source>
</reference>
<sequence>MSTIAIVGAGPGLGLAIARVFGQEGFAVALISRTQSRLDELARTLRDEGIEARGFAGDVMDRDSLAAALTAAKETFGSIDVLEFSPAPHAPVPGLEMVGALDLTVESMAPQLEFYLYSAIAAVREVLPEMLERESGTLLFTTGGGSISPNPMMGNINAASAALRNWAVNLNGALADSGVHAAYIAINLLIDSGPEKAAAAAIAPLYWTAHRDRQTAEYIYALDAD</sequence>
<keyword evidence="2" id="KW-1185">Reference proteome</keyword>
<dbReference type="Proteomes" id="UP001589750">
    <property type="component" value="Unassembled WGS sequence"/>
</dbReference>
<gene>
    <name evidence="1" type="ORF">ACFFRI_13845</name>
</gene>
<dbReference type="PANTHER" id="PTHR43431:SF7">
    <property type="entry name" value="OXIDOREDUCTASE, SHORT CHAIN DEHYDROGENASE_REDUCTASE FAMILY (AFU_ORTHOLOGUE AFUA_5G14000)"/>
    <property type="match status" value="1"/>
</dbReference>
<dbReference type="Pfam" id="PF00106">
    <property type="entry name" value="adh_short"/>
    <property type="match status" value="1"/>
</dbReference>
<organism evidence="1 2">
    <name type="scientific">Nocardioides plantarum</name>
    <dbReference type="NCBI Taxonomy" id="29299"/>
    <lineage>
        <taxon>Bacteria</taxon>
        <taxon>Bacillati</taxon>
        <taxon>Actinomycetota</taxon>
        <taxon>Actinomycetes</taxon>
        <taxon>Propionibacteriales</taxon>
        <taxon>Nocardioidaceae</taxon>
        <taxon>Nocardioides</taxon>
    </lineage>
</organism>
<accession>A0ABV5KBL6</accession>
<evidence type="ECO:0000313" key="1">
    <source>
        <dbReference type="EMBL" id="MFB9314131.1"/>
    </source>
</evidence>
<dbReference type="EMBL" id="JBHMDG010000016">
    <property type="protein sequence ID" value="MFB9314131.1"/>
    <property type="molecule type" value="Genomic_DNA"/>
</dbReference>
<dbReference type="InterPro" id="IPR002347">
    <property type="entry name" value="SDR_fam"/>
</dbReference>
<dbReference type="SUPFAM" id="SSF51735">
    <property type="entry name" value="NAD(P)-binding Rossmann-fold domains"/>
    <property type="match status" value="1"/>
</dbReference>
<proteinExistence type="predicted"/>
<dbReference type="EC" id="1.-.-.-" evidence="1"/>
<comment type="caution">
    <text evidence="1">The sequence shown here is derived from an EMBL/GenBank/DDBJ whole genome shotgun (WGS) entry which is preliminary data.</text>
</comment>
<name>A0ABV5KBL6_9ACTN</name>
<keyword evidence="1" id="KW-0560">Oxidoreductase</keyword>